<gene>
    <name evidence="2" type="ORF">AFM16_37530</name>
</gene>
<feature type="compositionally biased region" description="Low complexity" evidence="1">
    <location>
        <begin position="62"/>
        <end position="72"/>
    </location>
</feature>
<accession>A0ABX3LC98</accession>
<evidence type="ECO:0000313" key="3">
    <source>
        <dbReference type="Proteomes" id="UP000190306"/>
    </source>
</evidence>
<name>A0ABX3LC98_STRAT</name>
<evidence type="ECO:0000256" key="1">
    <source>
        <dbReference type="SAM" id="MobiDB-lite"/>
    </source>
</evidence>
<dbReference type="EMBL" id="LHQL01000014">
    <property type="protein sequence ID" value="OOQ48255.1"/>
    <property type="molecule type" value="Genomic_DNA"/>
</dbReference>
<sequence length="88" mass="8446">MSSLDSQVAGPVGSLKVTGRQSGDDAFPAGVPASCPASGASAAGEADTASGEAVRAAERWPGADAEAVVPAPARVPPGFPSPSCAAIR</sequence>
<keyword evidence="3" id="KW-1185">Reference proteome</keyword>
<proteinExistence type="predicted"/>
<protein>
    <submittedName>
        <fullName evidence="2">Uncharacterized protein</fullName>
    </submittedName>
</protein>
<reference evidence="2 3" key="1">
    <citation type="submission" date="2015-07" db="EMBL/GenBank/DDBJ databases">
        <title>Draft Genome Sequence of Streptomyces antibioticus, IMRU 3720 reveals insights in the evolution of actinomycin biosynthetic gene clusters in Streptomyces.</title>
        <authorList>
            <person name="Crnovcic I."/>
            <person name="Ruckert C."/>
            <person name="Kalinowksi J."/>
            <person name="Keller U."/>
        </authorList>
    </citation>
    <scope>NUCLEOTIDE SEQUENCE [LARGE SCALE GENOMIC DNA]</scope>
    <source>
        <strain evidence="2 3">DSM 41481</strain>
    </source>
</reference>
<comment type="caution">
    <text evidence="2">The sequence shown here is derived from an EMBL/GenBank/DDBJ whole genome shotgun (WGS) entry which is preliminary data.</text>
</comment>
<feature type="region of interest" description="Disordered" evidence="1">
    <location>
        <begin position="1"/>
        <end position="88"/>
    </location>
</feature>
<dbReference type="Proteomes" id="UP000190306">
    <property type="component" value="Chromosome"/>
</dbReference>
<feature type="compositionally biased region" description="Low complexity" evidence="1">
    <location>
        <begin position="28"/>
        <end position="53"/>
    </location>
</feature>
<organism evidence="2 3">
    <name type="scientific">Streptomyces antibioticus</name>
    <dbReference type="NCBI Taxonomy" id="1890"/>
    <lineage>
        <taxon>Bacteria</taxon>
        <taxon>Bacillati</taxon>
        <taxon>Actinomycetota</taxon>
        <taxon>Actinomycetes</taxon>
        <taxon>Kitasatosporales</taxon>
        <taxon>Streptomycetaceae</taxon>
        <taxon>Streptomyces</taxon>
    </lineage>
</organism>
<evidence type="ECO:0000313" key="2">
    <source>
        <dbReference type="EMBL" id="OOQ48255.1"/>
    </source>
</evidence>